<sequence length="495" mass="54994">MILSKLLNNVQAVQVTGNAEAIEIESITSDSRSVKSNSLFIAVTGFKTDGHRFILDAINKGASAIVLEDNFAIPEQIFNKAGLVKILVQDSRKALSQISNEFYGRPSEKLIVIGITGTKGKTTTAYYLKSILEQSGDRCGLIGTIANYAGDTELKSRLTTPEANEINEMMVQMIDAKSKYCVMEVSSHSLHLKRVADINFNSAIFSNIASDHLDFHKTFENYRDAKKLLFAQLNSDATAVYNIDDPNASAVINNTKAKTFSFGKNLNAYYKLQNIHYDFSGTKFEILYKQRVYNLETKLIGLFNAYNAAAAFASATSLGIDVQKAIEGIKHTSQVPGRFELIRKGEKKVIIDYAHNASSLEQVLKSIHHINKEGRSIHTVFGCGGDRDKTKRPVMGKIADDLSDVIYVTSDNPRTEDPNKIIDDIVNGISRKNYHRIENREIAIKSAIENSEDNAVILIAGKGHENYQEINGIRNYFSDKEVALKYLSLAAKENR</sequence>
<dbReference type="GO" id="GO:0071555">
    <property type="term" value="P:cell wall organization"/>
    <property type="evidence" value="ECO:0007669"/>
    <property type="project" value="UniProtKB-KW"/>
</dbReference>
<dbReference type="GO" id="GO:0008360">
    <property type="term" value="P:regulation of cell shape"/>
    <property type="evidence" value="ECO:0007669"/>
    <property type="project" value="UniProtKB-KW"/>
</dbReference>
<keyword evidence="7" id="KW-0573">Peptidoglycan synthesis</keyword>
<dbReference type="Gene3D" id="3.40.1390.10">
    <property type="entry name" value="MurE/MurF, N-terminal domain"/>
    <property type="match status" value="1"/>
</dbReference>
<dbReference type="InterPro" id="IPR036615">
    <property type="entry name" value="Mur_ligase_C_dom_sf"/>
</dbReference>
<dbReference type="Gene3D" id="3.40.1190.10">
    <property type="entry name" value="Mur-like, catalytic domain"/>
    <property type="match status" value="1"/>
</dbReference>
<keyword evidence="4" id="KW-0547">Nucleotide-binding</keyword>
<evidence type="ECO:0000256" key="4">
    <source>
        <dbReference type="ARBA" id="ARBA00022741"/>
    </source>
</evidence>
<dbReference type="GO" id="GO:0009252">
    <property type="term" value="P:peptidoglycan biosynthetic process"/>
    <property type="evidence" value="ECO:0007669"/>
    <property type="project" value="UniProtKB-KW"/>
</dbReference>
<feature type="domain" description="Mur ligase N-terminal catalytic" evidence="9">
    <location>
        <begin position="23"/>
        <end position="103"/>
    </location>
</feature>
<accession>A0A0W8FZN0</accession>
<dbReference type="PANTHER" id="PTHR23135:SF4">
    <property type="entry name" value="UDP-N-ACETYLMURAMOYL-L-ALANYL-D-GLUTAMATE--2,6-DIAMINOPIMELATE LIGASE MURE HOMOLOG, CHLOROPLASTIC"/>
    <property type="match status" value="1"/>
</dbReference>
<dbReference type="InterPro" id="IPR013221">
    <property type="entry name" value="Mur_ligase_cen"/>
</dbReference>
<dbReference type="GO" id="GO:0051301">
    <property type="term" value="P:cell division"/>
    <property type="evidence" value="ECO:0007669"/>
    <property type="project" value="InterPro"/>
</dbReference>
<dbReference type="NCBIfam" id="TIGR01085">
    <property type="entry name" value="murE"/>
    <property type="match status" value="1"/>
</dbReference>
<dbReference type="NCBIfam" id="NF001126">
    <property type="entry name" value="PRK00139.1-4"/>
    <property type="match status" value="1"/>
</dbReference>
<evidence type="ECO:0000256" key="6">
    <source>
        <dbReference type="ARBA" id="ARBA00022960"/>
    </source>
</evidence>
<dbReference type="EC" id="6.3.2.13" evidence="12"/>
<organism evidence="12">
    <name type="scientific">hydrocarbon metagenome</name>
    <dbReference type="NCBI Taxonomy" id="938273"/>
    <lineage>
        <taxon>unclassified sequences</taxon>
        <taxon>metagenomes</taxon>
        <taxon>ecological metagenomes</taxon>
    </lineage>
</organism>
<dbReference type="InterPro" id="IPR035911">
    <property type="entry name" value="MurE/MurF_N"/>
</dbReference>
<keyword evidence="2" id="KW-0963">Cytoplasm</keyword>
<evidence type="ECO:0000256" key="2">
    <source>
        <dbReference type="ARBA" id="ARBA00022490"/>
    </source>
</evidence>
<evidence type="ECO:0000256" key="7">
    <source>
        <dbReference type="ARBA" id="ARBA00022984"/>
    </source>
</evidence>
<name>A0A0W8FZN0_9ZZZZ</name>
<gene>
    <name evidence="12" type="ORF">ASZ90_003873</name>
</gene>
<evidence type="ECO:0000256" key="5">
    <source>
        <dbReference type="ARBA" id="ARBA00022840"/>
    </source>
</evidence>
<dbReference type="Pfam" id="PF01225">
    <property type="entry name" value="Mur_ligase"/>
    <property type="match status" value="1"/>
</dbReference>
<keyword evidence="3 12" id="KW-0436">Ligase</keyword>
<keyword evidence="5" id="KW-0067">ATP-binding</keyword>
<comment type="caution">
    <text evidence="12">The sequence shown here is derived from an EMBL/GenBank/DDBJ whole genome shotgun (WGS) entry which is preliminary data.</text>
</comment>
<dbReference type="AlphaFoldDB" id="A0A0W8FZN0"/>
<dbReference type="SUPFAM" id="SSF63418">
    <property type="entry name" value="MurE/MurF N-terminal domain"/>
    <property type="match status" value="1"/>
</dbReference>
<feature type="domain" description="Mur ligase central" evidence="11">
    <location>
        <begin position="115"/>
        <end position="314"/>
    </location>
</feature>
<comment type="similarity">
    <text evidence="1">Belongs to the MurCDEF family. MurE subfamily.</text>
</comment>
<dbReference type="SUPFAM" id="SSF53244">
    <property type="entry name" value="MurD-like peptide ligases, peptide-binding domain"/>
    <property type="match status" value="1"/>
</dbReference>
<dbReference type="InterPro" id="IPR004101">
    <property type="entry name" value="Mur_ligase_C"/>
</dbReference>
<dbReference type="HAMAP" id="MF_00208">
    <property type="entry name" value="MurE"/>
    <property type="match status" value="1"/>
</dbReference>
<evidence type="ECO:0000256" key="3">
    <source>
        <dbReference type="ARBA" id="ARBA00022598"/>
    </source>
</evidence>
<dbReference type="GO" id="GO:0004326">
    <property type="term" value="F:tetrahydrofolylpolyglutamate synthase activity"/>
    <property type="evidence" value="ECO:0007669"/>
    <property type="project" value="InterPro"/>
</dbReference>
<dbReference type="Pfam" id="PF08245">
    <property type="entry name" value="Mur_ligase_M"/>
    <property type="match status" value="1"/>
</dbReference>
<protein>
    <submittedName>
        <fullName evidence="12">Udp-n-acetylmuramoylalanyl-d-glutamate--2,6-diaminopimelate ligase</fullName>
        <ecNumber evidence="12">6.3.2.13</ecNumber>
    </submittedName>
</protein>
<dbReference type="InterPro" id="IPR018109">
    <property type="entry name" value="Folylpolyglutamate_synth_CS"/>
</dbReference>
<dbReference type="Pfam" id="PF02875">
    <property type="entry name" value="Mur_ligase_C"/>
    <property type="match status" value="1"/>
</dbReference>
<dbReference type="PROSITE" id="PS01011">
    <property type="entry name" value="FOLYLPOLYGLU_SYNT_1"/>
    <property type="match status" value="1"/>
</dbReference>
<feature type="domain" description="Mur ligase C-terminal" evidence="10">
    <location>
        <begin position="337"/>
        <end position="463"/>
    </location>
</feature>
<dbReference type="GO" id="GO:0008765">
    <property type="term" value="F:UDP-N-acetylmuramoylalanyl-D-glutamate-2,6-diaminopimelate ligase activity"/>
    <property type="evidence" value="ECO:0007669"/>
    <property type="project" value="UniProtKB-EC"/>
</dbReference>
<dbReference type="InterPro" id="IPR000713">
    <property type="entry name" value="Mur_ligase_N"/>
</dbReference>
<dbReference type="Gene3D" id="3.90.190.20">
    <property type="entry name" value="Mur ligase, C-terminal domain"/>
    <property type="match status" value="1"/>
</dbReference>
<evidence type="ECO:0000313" key="12">
    <source>
        <dbReference type="EMBL" id="KUG26284.1"/>
    </source>
</evidence>
<keyword evidence="6" id="KW-0133">Cell shape</keyword>
<evidence type="ECO:0000259" key="11">
    <source>
        <dbReference type="Pfam" id="PF08245"/>
    </source>
</evidence>
<dbReference type="InterPro" id="IPR036565">
    <property type="entry name" value="Mur-like_cat_sf"/>
</dbReference>
<evidence type="ECO:0000259" key="9">
    <source>
        <dbReference type="Pfam" id="PF01225"/>
    </source>
</evidence>
<dbReference type="GO" id="GO:0005524">
    <property type="term" value="F:ATP binding"/>
    <property type="evidence" value="ECO:0007669"/>
    <property type="project" value="UniProtKB-KW"/>
</dbReference>
<reference evidence="12" key="1">
    <citation type="journal article" date="2015" name="Proc. Natl. Acad. Sci. U.S.A.">
        <title>Networks of energetic and metabolic interactions define dynamics in microbial communities.</title>
        <authorList>
            <person name="Embree M."/>
            <person name="Liu J.K."/>
            <person name="Al-Bassam M.M."/>
            <person name="Zengler K."/>
        </authorList>
    </citation>
    <scope>NUCLEOTIDE SEQUENCE</scope>
</reference>
<dbReference type="EMBL" id="LNQE01000492">
    <property type="protein sequence ID" value="KUG26284.1"/>
    <property type="molecule type" value="Genomic_DNA"/>
</dbReference>
<evidence type="ECO:0000256" key="8">
    <source>
        <dbReference type="ARBA" id="ARBA00023316"/>
    </source>
</evidence>
<dbReference type="GO" id="GO:0005737">
    <property type="term" value="C:cytoplasm"/>
    <property type="evidence" value="ECO:0007669"/>
    <property type="project" value="InterPro"/>
</dbReference>
<dbReference type="PANTHER" id="PTHR23135">
    <property type="entry name" value="MUR LIGASE FAMILY MEMBER"/>
    <property type="match status" value="1"/>
</dbReference>
<dbReference type="SUPFAM" id="SSF53623">
    <property type="entry name" value="MurD-like peptide ligases, catalytic domain"/>
    <property type="match status" value="1"/>
</dbReference>
<evidence type="ECO:0000259" key="10">
    <source>
        <dbReference type="Pfam" id="PF02875"/>
    </source>
</evidence>
<proteinExistence type="inferred from homology"/>
<evidence type="ECO:0000256" key="1">
    <source>
        <dbReference type="ARBA" id="ARBA00005898"/>
    </source>
</evidence>
<dbReference type="InterPro" id="IPR005761">
    <property type="entry name" value="UDP-N-AcMur-Glu-dNH2Pim_ligase"/>
</dbReference>
<keyword evidence="8" id="KW-0961">Cell wall biogenesis/degradation</keyword>